<proteinExistence type="predicted"/>
<dbReference type="Proteomes" id="UP000011939">
    <property type="component" value="Unassembled WGS sequence"/>
</dbReference>
<name>M5IGP0_9BACT</name>
<sequence>MSKIPELASFWTKFLKEICFKFNLEIKIVMNPDNFSVKEINA</sequence>
<dbReference type="STRING" id="1244083.CSUNSWCD_1670"/>
<comment type="caution">
    <text evidence="1">The sequence shown here is derived from an EMBL/GenBank/DDBJ whole genome shotgun (WGS) entry which is preliminary data.</text>
</comment>
<accession>M5IGP0</accession>
<dbReference type="PATRIC" id="fig|1244083.3.peg.912"/>
<organism evidence="1 2">
    <name type="scientific">Campylobacter showae CSUNSWCD</name>
    <dbReference type="NCBI Taxonomy" id="1244083"/>
    <lineage>
        <taxon>Bacteria</taxon>
        <taxon>Pseudomonadati</taxon>
        <taxon>Campylobacterota</taxon>
        <taxon>Epsilonproteobacteria</taxon>
        <taxon>Campylobacterales</taxon>
        <taxon>Campylobacteraceae</taxon>
        <taxon>Campylobacter</taxon>
    </lineage>
</organism>
<dbReference type="AlphaFoldDB" id="M5IGP0"/>
<evidence type="ECO:0000313" key="1">
    <source>
        <dbReference type="EMBL" id="EKU11632.1"/>
    </source>
</evidence>
<reference evidence="1 2" key="1">
    <citation type="journal article" date="2013" name="Genome Announc.">
        <title>Genome Sequence of Campylobacter showae UNSWCD, Isolated from a Patient with Crohn's Disease.</title>
        <authorList>
            <person name="Tay A.P."/>
            <person name="Kaakoush N.O."/>
            <person name="Deshpande N.P."/>
            <person name="Chen Z."/>
            <person name="Mitchell H."/>
            <person name="Wilkins M.R."/>
        </authorList>
    </citation>
    <scope>NUCLEOTIDE SEQUENCE [LARGE SCALE GENOMIC DNA]</scope>
    <source>
        <strain evidence="1 2">CSUNSWCD</strain>
    </source>
</reference>
<evidence type="ECO:0000313" key="2">
    <source>
        <dbReference type="Proteomes" id="UP000011939"/>
    </source>
</evidence>
<gene>
    <name evidence="1" type="ORF">CSUNSWCD_1670</name>
</gene>
<dbReference type="EMBL" id="AMZQ01000005">
    <property type="protein sequence ID" value="EKU11632.1"/>
    <property type="molecule type" value="Genomic_DNA"/>
</dbReference>
<protein>
    <submittedName>
        <fullName evidence="1">Uncharacterized protein</fullName>
    </submittedName>
</protein>